<keyword evidence="4 8" id="KW-0285">Flavoprotein</keyword>
<evidence type="ECO:0000256" key="2">
    <source>
        <dbReference type="ARBA" id="ARBA00004777"/>
    </source>
</evidence>
<dbReference type="AlphaFoldDB" id="A0A1T4M4I0"/>
<comment type="similarity">
    <text evidence="3 8">Belongs to the methylenetetrahydrofolate reductase family.</text>
</comment>
<dbReference type="OrthoDB" id="9803687at2"/>
<keyword evidence="6 8" id="KW-0560">Oxidoreductase</keyword>
<protein>
    <recommendedName>
        <fullName evidence="8">Methylenetetrahydrofolate reductase</fullName>
    </recommendedName>
</protein>
<dbReference type="PANTHER" id="PTHR45754">
    <property type="entry name" value="METHYLENETETRAHYDROFOLATE REDUCTASE"/>
    <property type="match status" value="1"/>
</dbReference>
<sequence length="292" mass="31594">MLQQKLAQGRQVLTVELPPPRGIAFQEVLELALAIKEKVTAYNITDNQRAVMRMSPVAMAALLLQAGLEPICQFTCRDRNRLALQSEILGAAALGVRNFLLLTGDHTLVGDCPGAKPVFDLDSVQLLAAADNLRRGFALNGEPLQGVPDLFLGAVVNPAPELREMQIWKLQKKIRAGAAFVQTQAIYDPGILADFLQEAGELGVPILAGVIPLRSARMAHFMNANIPGIQVPPAMIRALEKATDPLAEGLAITVELIRELRTLVPGIHIMPVNTLRALPTLLARLEGEEHEG</sequence>
<dbReference type="GO" id="GO:0005829">
    <property type="term" value="C:cytosol"/>
    <property type="evidence" value="ECO:0007669"/>
    <property type="project" value="TreeGrafter"/>
</dbReference>
<dbReference type="GO" id="GO:0035999">
    <property type="term" value="P:tetrahydrofolate interconversion"/>
    <property type="evidence" value="ECO:0007669"/>
    <property type="project" value="UniProtKB-UniPathway"/>
</dbReference>
<dbReference type="GO" id="GO:0106312">
    <property type="term" value="F:methylenetetrahydrofolate reductase (NADH) activity"/>
    <property type="evidence" value="ECO:0007669"/>
    <property type="project" value="UniProtKB-EC"/>
</dbReference>
<evidence type="ECO:0000256" key="4">
    <source>
        <dbReference type="ARBA" id="ARBA00022630"/>
    </source>
</evidence>
<evidence type="ECO:0000256" key="5">
    <source>
        <dbReference type="ARBA" id="ARBA00022827"/>
    </source>
</evidence>
<dbReference type="GO" id="GO:0009086">
    <property type="term" value="P:methionine biosynthetic process"/>
    <property type="evidence" value="ECO:0007669"/>
    <property type="project" value="TreeGrafter"/>
</dbReference>
<keyword evidence="10" id="KW-1185">Reference proteome</keyword>
<dbReference type="EMBL" id="FUXM01000003">
    <property type="protein sequence ID" value="SJZ61832.1"/>
    <property type="molecule type" value="Genomic_DNA"/>
</dbReference>
<comment type="catalytic activity">
    <reaction evidence="7">
        <text>(6S)-5-methyl-5,6,7,8-tetrahydrofolate + NAD(+) = (6R)-5,10-methylene-5,6,7,8-tetrahydrofolate + NADH + H(+)</text>
        <dbReference type="Rhea" id="RHEA:19821"/>
        <dbReference type="ChEBI" id="CHEBI:15378"/>
        <dbReference type="ChEBI" id="CHEBI:15636"/>
        <dbReference type="ChEBI" id="CHEBI:18608"/>
        <dbReference type="ChEBI" id="CHEBI:57540"/>
        <dbReference type="ChEBI" id="CHEBI:57945"/>
        <dbReference type="EC" id="1.5.1.54"/>
    </reaction>
    <physiologicalReaction direction="right-to-left" evidence="7">
        <dbReference type="Rhea" id="RHEA:19823"/>
    </physiologicalReaction>
</comment>
<dbReference type="Proteomes" id="UP000189933">
    <property type="component" value="Unassembled WGS sequence"/>
</dbReference>
<comment type="cofactor">
    <cofactor evidence="1 8">
        <name>FAD</name>
        <dbReference type="ChEBI" id="CHEBI:57692"/>
    </cofactor>
</comment>
<gene>
    <name evidence="9" type="ORF">SAMN02745885_00425</name>
</gene>
<dbReference type="SUPFAM" id="SSF51730">
    <property type="entry name" value="FAD-linked oxidoreductase"/>
    <property type="match status" value="1"/>
</dbReference>
<evidence type="ECO:0000256" key="7">
    <source>
        <dbReference type="ARBA" id="ARBA00048628"/>
    </source>
</evidence>
<evidence type="ECO:0000313" key="10">
    <source>
        <dbReference type="Proteomes" id="UP000189933"/>
    </source>
</evidence>
<dbReference type="RefSeq" id="WP_078664576.1">
    <property type="nucleotide sequence ID" value="NZ_FUXM01000003.1"/>
</dbReference>
<dbReference type="PANTHER" id="PTHR45754:SF3">
    <property type="entry name" value="METHYLENETETRAHYDROFOLATE REDUCTASE (NADPH)"/>
    <property type="match status" value="1"/>
</dbReference>
<dbReference type="UniPathway" id="UPA00193"/>
<evidence type="ECO:0000256" key="8">
    <source>
        <dbReference type="RuleBase" id="RU003862"/>
    </source>
</evidence>
<reference evidence="10" key="1">
    <citation type="submission" date="2017-02" db="EMBL/GenBank/DDBJ databases">
        <authorList>
            <person name="Varghese N."/>
            <person name="Submissions S."/>
        </authorList>
    </citation>
    <scope>NUCLEOTIDE SEQUENCE [LARGE SCALE GENOMIC DNA]</scope>
    <source>
        <strain evidence="10">DSM 16521</strain>
    </source>
</reference>
<name>A0A1T4M4I0_9FIRM</name>
<evidence type="ECO:0000313" key="9">
    <source>
        <dbReference type="EMBL" id="SJZ61832.1"/>
    </source>
</evidence>
<organism evidence="9 10">
    <name type="scientific">Carboxydocella sporoproducens DSM 16521</name>
    <dbReference type="NCBI Taxonomy" id="1121270"/>
    <lineage>
        <taxon>Bacteria</taxon>
        <taxon>Bacillati</taxon>
        <taxon>Bacillota</taxon>
        <taxon>Clostridia</taxon>
        <taxon>Eubacteriales</taxon>
        <taxon>Clostridiales Family XVI. Incertae Sedis</taxon>
        <taxon>Carboxydocella</taxon>
    </lineage>
</organism>
<dbReference type="CDD" id="cd00537">
    <property type="entry name" value="MTHFR"/>
    <property type="match status" value="1"/>
</dbReference>
<accession>A0A1T4M4I0</accession>
<evidence type="ECO:0000256" key="6">
    <source>
        <dbReference type="ARBA" id="ARBA00023002"/>
    </source>
</evidence>
<dbReference type="Pfam" id="PF02219">
    <property type="entry name" value="MTHFR"/>
    <property type="match status" value="1"/>
</dbReference>
<dbReference type="GO" id="GO:0071949">
    <property type="term" value="F:FAD binding"/>
    <property type="evidence" value="ECO:0007669"/>
    <property type="project" value="TreeGrafter"/>
</dbReference>
<keyword evidence="5 8" id="KW-0274">FAD</keyword>
<dbReference type="InterPro" id="IPR003171">
    <property type="entry name" value="Mehydrof_redctse-like"/>
</dbReference>
<proteinExistence type="inferred from homology"/>
<dbReference type="Gene3D" id="3.20.20.220">
    <property type="match status" value="1"/>
</dbReference>
<evidence type="ECO:0000256" key="3">
    <source>
        <dbReference type="ARBA" id="ARBA00006743"/>
    </source>
</evidence>
<comment type="pathway">
    <text evidence="2 8">One-carbon metabolism; tetrahydrofolate interconversion.</text>
</comment>
<dbReference type="InterPro" id="IPR029041">
    <property type="entry name" value="FAD-linked_oxidoreductase-like"/>
</dbReference>
<evidence type="ECO:0000256" key="1">
    <source>
        <dbReference type="ARBA" id="ARBA00001974"/>
    </source>
</evidence>